<name>U5BUY5_9BACT</name>
<protein>
    <submittedName>
        <fullName evidence="1">Uncharacterized protein</fullName>
    </submittedName>
</protein>
<comment type="caution">
    <text evidence="1">The sequence shown here is derived from an EMBL/GenBank/DDBJ whole genome shotgun (WGS) entry which is preliminary data.</text>
</comment>
<dbReference type="AlphaFoldDB" id="U5BUY5"/>
<sequence>MIVVQKQNVDIPKLTLMDYILDKDSFWLPFDSGGNEIIPNPKFSQFFFGLLIIVFGNKAVENPSFGEGFDQMCFFSIGLTPSFESVPFQKVSSSSPITSFKFSIAMLFYHNRDLEKSPFFGC</sequence>
<evidence type="ECO:0000313" key="2">
    <source>
        <dbReference type="Proteomes" id="UP000016843"/>
    </source>
</evidence>
<proteinExistence type="predicted"/>
<keyword evidence="2" id="KW-1185">Reference proteome</keyword>
<dbReference type="Proteomes" id="UP000016843">
    <property type="component" value="Unassembled WGS sequence"/>
</dbReference>
<dbReference type="EMBL" id="AWXR01000105">
    <property type="protein sequence ID" value="ERM80391.1"/>
    <property type="molecule type" value="Genomic_DNA"/>
</dbReference>
<organism evidence="1 2">
    <name type="scientific">Rhodonellum psychrophilum GCM71 = DSM 17998</name>
    <dbReference type="NCBI Taxonomy" id="1123057"/>
    <lineage>
        <taxon>Bacteria</taxon>
        <taxon>Pseudomonadati</taxon>
        <taxon>Bacteroidota</taxon>
        <taxon>Cytophagia</taxon>
        <taxon>Cytophagales</taxon>
        <taxon>Cytophagaceae</taxon>
        <taxon>Rhodonellum</taxon>
    </lineage>
</organism>
<evidence type="ECO:0000313" key="1">
    <source>
        <dbReference type="EMBL" id="ERM80391.1"/>
    </source>
</evidence>
<gene>
    <name evidence="1" type="ORF">P872_13555</name>
</gene>
<accession>U5BUY5</accession>
<reference evidence="1 2" key="1">
    <citation type="journal article" date="2013" name="Genome Announc.">
        <title>Draft Genome Sequence of the Psychrophilic and Alkaliphilic Rhodonellum psychrophilum Strain GCM71T.</title>
        <authorList>
            <person name="Hauptmann A.L."/>
            <person name="Glaring M.A."/>
            <person name="Hallin P.F."/>
            <person name="Prieme A."/>
            <person name="Stougaard P."/>
        </authorList>
    </citation>
    <scope>NUCLEOTIDE SEQUENCE [LARGE SCALE GENOMIC DNA]</scope>
    <source>
        <strain evidence="1 2">GCM71</strain>
    </source>
</reference>